<comment type="caution">
    <text evidence="15">The sequence shown here is derived from an EMBL/GenBank/DDBJ whole genome shotgun (WGS) entry which is preliminary data.</text>
</comment>
<dbReference type="InterPro" id="IPR028077">
    <property type="entry name" value="UAE_UbL_dom"/>
</dbReference>
<dbReference type="EMBL" id="CAJNOE010000171">
    <property type="protein sequence ID" value="CAF1008305.1"/>
    <property type="molecule type" value="Genomic_DNA"/>
</dbReference>
<dbReference type="Pfam" id="PF00899">
    <property type="entry name" value="ThiF"/>
    <property type="match status" value="1"/>
</dbReference>
<sequence length="747" mass="84772">MATALNSSSTMENTNLSDTSIGKLPEESSVLVVGAGGIGCELLKSLALCRFRSIGVIDLDTIEVSNLNRQFLFRREHVGQAKATVACDSIRRLCPSIHIEPFHGDVITDSRFDISFYKQYDLVINALDNVQARQHVNRMCLLCSKPLIDSGSTGYNGQATLIFKGRTQCYDCIEKPKQQRTYAVCTIRNTPSQPIHCIVWAKFLYNQLFGDNDDPNNEDVTPDADDPENANNEQETTTTTTTTNGHHRISTRDWVHTELEEFHPISVFNKLFFDDINYLITMKNLWEKRRQPIAIQYEQAFQLNELHQNGQNNHENSTMPKLNDQRIQSISDYVQMFIDSLNELKQRSDKQRKLAASSKEPPFLIWDKNDDADLRFVTASANLRSYIFGINLTSKFDVKSMAGNIIPAVATTNAIVAGITVLQARKILSSLPRSSTDHTLTSLKQLTNVFISTNRSTGAIIQSILLEEPNPSCIQCSDLEQPVRVRINMSLFTLYSLYERLIRKHLKMNKPDVIIADGSGRILISADDDEEDEQMMLKTLDQFKLMNGTILLCEEEYDDKTNEALYQHMKIKLMLEHTDTITDKDEYIIVDDQVIGEIKQIKQSLKRKLSEDDDDDDNIQHLDDYQNELNIVKKTKKLSTTHDEHNNNNNNNNNGPMHTSFVMLVDDPVPTHTNGHHAHQETSENNTKNHIQICDDSSTSNDSNSCVILDDDNQTNSKSVNNTEKNEIIADDDDDDNDCYCTDITEL</sequence>
<evidence type="ECO:0000313" key="15">
    <source>
        <dbReference type="EMBL" id="CAF4101946.1"/>
    </source>
</evidence>
<evidence type="ECO:0000256" key="10">
    <source>
        <dbReference type="PIRSR" id="PIRSR039133-3"/>
    </source>
</evidence>
<feature type="binding site" evidence="9">
    <location>
        <begin position="66"/>
        <end position="69"/>
    </location>
    <ligand>
        <name>ATP</name>
        <dbReference type="ChEBI" id="CHEBI:30616"/>
    </ligand>
</feature>
<dbReference type="GO" id="GO:0046872">
    <property type="term" value="F:metal ion binding"/>
    <property type="evidence" value="ECO:0007669"/>
    <property type="project" value="UniProtKB-KW"/>
</dbReference>
<evidence type="ECO:0000256" key="3">
    <source>
        <dbReference type="ARBA" id="ARBA00022723"/>
    </source>
</evidence>
<evidence type="ECO:0000256" key="8">
    <source>
        <dbReference type="PIRSR" id="PIRSR039133-1"/>
    </source>
</evidence>
<feature type="binding site" evidence="9">
    <location>
        <begin position="128"/>
        <end position="133"/>
    </location>
    <ligand>
        <name>ATP</name>
        <dbReference type="ChEBI" id="CHEBI:30616"/>
    </ligand>
</feature>
<keyword evidence="7 9" id="KW-0067">ATP-binding</keyword>
<evidence type="ECO:0000256" key="1">
    <source>
        <dbReference type="ARBA" id="ARBA00004718"/>
    </source>
</evidence>
<accession>A0A819V5Q1</accession>
<feature type="binding site" evidence="10">
    <location>
        <position position="476"/>
    </location>
    <ligand>
        <name>Zn(2+)</name>
        <dbReference type="ChEBI" id="CHEBI:29105"/>
    </ligand>
</feature>
<dbReference type="InterPro" id="IPR000594">
    <property type="entry name" value="ThiF_NAD_FAD-bd"/>
</dbReference>
<dbReference type="UniPathway" id="UPA00886"/>
<feature type="compositionally biased region" description="Acidic residues" evidence="11">
    <location>
        <begin position="214"/>
        <end position="228"/>
    </location>
</feature>
<keyword evidence="4 9" id="KW-0547">Nucleotide-binding</keyword>
<reference evidence="15" key="1">
    <citation type="submission" date="2021-02" db="EMBL/GenBank/DDBJ databases">
        <authorList>
            <person name="Nowell W R."/>
        </authorList>
    </citation>
    <scope>NUCLEOTIDE SEQUENCE</scope>
</reference>
<dbReference type="PIRSF" id="PIRSF039133">
    <property type="entry name" value="SUMO_E1B"/>
    <property type="match status" value="1"/>
</dbReference>
<feature type="binding site" evidence="9">
    <location>
        <position position="82"/>
    </location>
    <ligand>
        <name>ATP</name>
        <dbReference type="ChEBI" id="CHEBI:30616"/>
    </ligand>
</feature>
<dbReference type="InterPro" id="IPR023318">
    <property type="entry name" value="Ub_act_enz_dom_a_sf"/>
</dbReference>
<feature type="binding site" evidence="10">
    <location>
        <position position="172"/>
    </location>
    <ligand>
        <name>Zn(2+)</name>
        <dbReference type="ChEBI" id="CHEBI:29105"/>
    </ligand>
</feature>
<name>A0A819V5Q1_9BILA</name>
<dbReference type="InterPro" id="IPR042449">
    <property type="entry name" value="Ub-E1_IAD_1"/>
</dbReference>
<dbReference type="EMBL" id="CAJOBB010004752">
    <property type="protein sequence ID" value="CAF4101946.1"/>
    <property type="molecule type" value="Genomic_DNA"/>
</dbReference>
<proteinExistence type="inferred from homology"/>
<evidence type="ECO:0000313" key="14">
    <source>
        <dbReference type="EMBL" id="CAF1008305.1"/>
    </source>
</evidence>
<dbReference type="GO" id="GO:0019948">
    <property type="term" value="F:SUMO activating enzyme activity"/>
    <property type="evidence" value="ECO:0007669"/>
    <property type="project" value="InterPro"/>
</dbReference>
<feature type="domain" description="THIF-type NAD/FAD binding fold" evidence="12">
    <location>
        <begin position="26"/>
        <end position="449"/>
    </location>
</feature>
<feature type="binding site" evidence="10">
    <location>
        <position position="473"/>
    </location>
    <ligand>
        <name>Zn(2+)</name>
        <dbReference type="ChEBI" id="CHEBI:29105"/>
    </ligand>
</feature>
<evidence type="ECO:0000259" key="12">
    <source>
        <dbReference type="Pfam" id="PF00899"/>
    </source>
</evidence>
<dbReference type="SUPFAM" id="SSF69572">
    <property type="entry name" value="Activating enzymes of the ubiquitin-like proteins"/>
    <property type="match status" value="1"/>
</dbReference>
<feature type="binding site" evidence="9">
    <location>
        <position position="58"/>
    </location>
    <ligand>
        <name>ATP</name>
        <dbReference type="ChEBI" id="CHEBI:30616"/>
    </ligand>
</feature>
<keyword evidence="5" id="KW-0833">Ubl conjugation pathway</keyword>
<evidence type="ECO:0000256" key="11">
    <source>
        <dbReference type="SAM" id="MobiDB-lite"/>
    </source>
</evidence>
<dbReference type="PANTHER" id="PTHR10953">
    <property type="entry name" value="UBIQUITIN-ACTIVATING ENZYME E1"/>
    <property type="match status" value="1"/>
</dbReference>
<dbReference type="AlphaFoldDB" id="A0A819V5Q1"/>
<feature type="binding site" evidence="10">
    <location>
        <position position="169"/>
    </location>
    <ligand>
        <name>Zn(2+)</name>
        <dbReference type="ChEBI" id="CHEBI:29105"/>
    </ligand>
</feature>
<evidence type="ECO:0000256" key="2">
    <source>
        <dbReference type="ARBA" id="ARBA00005673"/>
    </source>
</evidence>
<feature type="region of interest" description="Disordered" evidence="11">
    <location>
        <begin position="639"/>
        <end position="719"/>
    </location>
</feature>
<evidence type="ECO:0000259" key="13">
    <source>
        <dbReference type="Pfam" id="PF14732"/>
    </source>
</evidence>
<evidence type="ECO:0000256" key="6">
    <source>
        <dbReference type="ARBA" id="ARBA00022833"/>
    </source>
</evidence>
<dbReference type="Gene3D" id="3.50.50.80">
    <property type="entry name" value="Ubiquitin-activating enzyme E1, inactive adenylation domain, subdomain 1"/>
    <property type="match status" value="1"/>
</dbReference>
<dbReference type="InterPro" id="IPR030661">
    <property type="entry name" value="Uba2"/>
</dbReference>
<comment type="similarity">
    <text evidence="2">Belongs to the ubiquitin-activating E1 family.</text>
</comment>
<dbReference type="FunFam" id="3.50.50.80:FF:000002">
    <property type="entry name" value="SUMO-activating enzyme subunit 2"/>
    <property type="match status" value="1"/>
</dbReference>
<evidence type="ECO:0000256" key="7">
    <source>
        <dbReference type="ARBA" id="ARBA00022840"/>
    </source>
</evidence>
<evidence type="ECO:0000256" key="4">
    <source>
        <dbReference type="ARBA" id="ARBA00022741"/>
    </source>
</evidence>
<dbReference type="InterPro" id="IPR045886">
    <property type="entry name" value="ThiF/MoeB/HesA"/>
</dbReference>
<dbReference type="Pfam" id="PF14732">
    <property type="entry name" value="UAE_UbL"/>
    <property type="match status" value="1"/>
</dbReference>
<dbReference type="Proteomes" id="UP000663868">
    <property type="component" value="Unassembled WGS sequence"/>
</dbReference>
<protein>
    <recommendedName>
        <fullName evidence="17">SUMO-activating enzyme subunit</fullName>
    </recommendedName>
</protein>
<evidence type="ECO:0000256" key="5">
    <source>
        <dbReference type="ARBA" id="ARBA00022786"/>
    </source>
</evidence>
<gene>
    <name evidence="14" type="ORF">IZO911_LOCUS18033</name>
    <name evidence="15" type="ORF">KXQ929_LOCUS34583</name>
</gene>
<dbReference type="Gene3D" id="3.10.290.20">
    <property type="entry name" value="Ubiquitin-like 2 activating enzyme e1b. Chain: B, domain 3"/>
    <property type="match status" value="1"/>
</dbReference>
<feature type="compositionally biased region" description="Low complexity" evidence="11">
    <location>
        <begin position="695"/>
        <end position="705"/>
    </location>
</feature>
<feature type="binding site" evidence="9">
    <location>
        <begin position="34"/>
        <end position="39"/>
    </location>
    <ligand>
        <name>ATP</name>
        <dbReference type="ChEBI" id="CHEBI:30616"/>
    </ligand>
</feature>
<dbReference type="InterPro" id="IPR035985">
    <property type="entry name" value="Ubiquitin-activating_enz"/>
</dbReference>
<dbReference type="GO" id="GO:0005524">
    <property type="term" value="F:ATP binding"/>
    <property type="evidence" value="ECO:0007669"/>
    <property type="project" value="UniProtKB-KW"/>
</dbReference>
<evidence type="ECO:0000313" key="16">
    <source>
        <dbReference type="Proteomes" id="UP000663868"/>
    </source>
</evidence>
<keyword evidence="3 10" id="KW-0479">Metal-binding</keyword>
<dbReference type="PANTHER" id="PTHR10953:SF5">
    <property type="entry name" value="SUMO-ACTIVATING ENZYME SUBUNIT 2"/>
    <property type="match status" value="1"/>
</dbReference>
<dbReference type="Proteomes" id="UP000663860">
    <property type="component" value="Unassembled WGS sequence"/>
</dbReference>
<feature type="region of interest" description="Disordered" evidence="11">
    <location>
        <begin position="1"/>
        <end position="20"/>
    </location>
</feature>
<feature type="domain" description="Ubiquitin/SUMO-activating enzyme ubiquitin-like" evidence="13">
    <location>
        <begin position="485"/>
        <end position="559"/>
    </location>
</feature>
<comment type="pathway">
    <text evidence="1">Protein modification; protein sumoylation.</text>
</comment>
<organism evidence="15 16">
    <name type="scientific">Adineta steineri</name>
    <dbReference type="NCBI Taxonomy" id="433720"/>
    <lineage>
        <taxon>Eukaryota</taxon>
        <taxon>Metazoa</taxon>
        <taxon>Spiralia</taxon>
        <taxon>Gnathifera</taxon>
        <taxon>Rotifera</taxon>
        <taxon>Eurotatoria</taxon>
        <taxon>Bdelloidea</taxon>
        <taxon>Adinetida</taxon>
        <taxon>Adinetidae</taxon>
        <taxon>Adineta</taxon>
    </lineage>
</organism>
<evidence type="ECO:0000256" key="9">
    <source>
        <dbReference type="PIRSR" id="PIRSR039133-2"/>
    </source>
</evidence>
<dbReference type="GO" id="GO:0005737">
    <property type="term" value="C:cytoplasm"/>
    <property type="evidence" value="ECO:0007669"/>
    <property type="project" value="TreeGrafter"/>
</dbReference>
<feature type="region of interest" description="Disordered" evidence="11">
    <location>
        <begin position="214"/>
        <end position="248"/>
    </location>
</feature>
<dbReference type="GO" id="GO:0016925">
    <property type="term" value="P:protein sumoylation"/>
    <property type="evidence" value="ECO:0007669"/>
    <property type="project" value="UniProtKB-UniPathway"/>
</dbReference>
<dbReference type="GO" id="GO:0031510">
    <property type="term" value="C:SUMO activating enzyme complex"/>
    <property type="evidence" value="ECO:0007669"/>
    <property type="project" value="TreeGrafter"/>
</dbReference>
<evidence type="ECO:0008006" key="17">
    <source>
        <dbReference type="Google" id="ProtNLM"/>
    </source>
</evidence>
<keyword evidence="6 10" id="KW-0862">Zinc</keyword>
<dbReference type="Gene3D" id="1.10.10.520">
    <property type="entry name" value="Ubiquitin activating enzymes (Uba3). Chain: B, domain 2"/>
    <property type="match status" value="1"/>
</dbReference>
<feature type="active site" description="Glycyl thioester intermediate" evidence="8">
    <location>
        <position position="185"/>
    </location>
</feature>